<dbReference type="Pfam" id="PF00072">
    <property type="entry name" value="Response_reg"/>
    <property type="match status" value="1"/>
</dbReference>
<dbReference type="GO" id="GO:0000160">
    <property type="term" value="P:phosphorelay signal transduction system"/>
    <property type="evidence" value="ECO:0007669"/>
    <property type="project" value="UniProtKB-KW"/>
</dbReference>
<keyword evidence="3 10" id="KW-0597">Phosphoprotein</keyword>
<evidence type="ECO:0000256" key="7">
    <source>
        <dbReference type="ARBA" id="ARBA00022989"/>
    </source>
</evidence>
<evidence type="ECO:0000256" key="11">
    <source>
        <dbReference type="SAM" id="MobiDB-lite"/>
    </source>
</evidence>
<evidence type="ECO:0000259" key="12">
    <source>
        <dbReference type="PROSITE" id="PS50110"/>
    </source>
</evidence>
<dbReference type="CDD" id="cd17546">
    <property type="entry name" value="REC_hyHK_CKI1_RcsC-like"/>
    <property type="match status" value="1"/>
</dbReference>
<evidence type="ECO:0000256" key="8">
    <source>
        <dbReference type="ARBA" id="ARBA00023012"/>
    </source>
</evidence>
<evidence type="ECO:0000256" key="5">
    <source>
        <dbReference type="ARBA" id="ARBA00022741"/>
    </source>
</evidence>
<evidence type="ECO:0000313" key="13">
    <source>
        <dbReference type="EMBL" id="PNQ98952.1"/>
    </source>
</evidence>
<dbReference type="GO" id="GO:0005886">
    <property type="term" value="C:plasma membrane"/>
    <property type="evidence" value="ECO:0007669"/>
    <property type="project" value="UniProtKB-SubCell"/>
</dbReference>
<feature type="region of interest" description="Disordered" evidence="11">
    <location>
        <begin position="268"/>
        <end position="289"/>
    </location>
</feature>
<keyword evidence="8" id="KW-0902">Two-component regulatory system</keyword>
<feature type="compositionally biased region" description="Gly residues" evidence="11">
    <location>
        <begin position="274"/>
        <end position="289"/>
    </location>
</feature>
<evidence type="ECO:0000313" key="14">
    <source>
        <dbReference type="Proteomes" id="UP000236268"/>
    </source>
</evidence>
<dbReference type="GO" id="GO:0005524">
    <property type="term" value="F:ATP binding"/>
    <property type="evidence" value="ECO:0007669"/>
    <property type="project" value="UniProtKB-KW"/>
</dbReference>
<dbReference type="SUPFAM" id="SSF47226">
    <property type="entry name" value="Histidine-containing phosphotransfer domain, HPT domain"/>
    <property type="match status" value="1"/>
</dbReference>
<dbReference type="AlphaFoldDB" id="A0A2K1G2D9"/>
<keyword evidence="5" id="KW-0547">Nucleotide-binding</keyword>
<comment type="caution">
    <text evidence="13">The sequence shown here is derived from an EMBL/GenBank/DDBJ whole genome shotgun (WGS) entry which is preliminary data.</text>
</comment>
<evidence type="ECO:0000256" key="3">
    <source>
        <dbReference type="ARBA" id="ARBA00022553"/>
    </source>
</evidence>
<evidence type="ECO:0000256" key="6">
    <source>
        <dbReference type="ARBA" id="ARBA00022840"/>
    </source>
</evidence>
<dbReference type="InterPro" id="IPR036641">
    <property type="entry name" value="HPT_dom_sf"/>
</dbReference>
<keyword evidence="9" id="KW-0472">Membrane</keyword>
<dbReference type="PANTHER" id="PTHR45339">
    <property type="entry name" value="HYBRID SIGNAL TRANSDUCTION HISTIDINE KINASE J"/>
    <property type="match status" value="1"/>
</dbReference>
<dbReference type="Gene3D" id="1.20.120.160">
    <property type="entry name" value="HPT domain"/>
    <property type="match status" value="1"/>
</dbReference>
<keyword evidence="6" id="KW-0067">ATP-binding</keyword>
<evidence type="ECO:0000256" key="1">
    <source>
        <dbReference type="ARBA" id="ARBA00004651"/>
    </source>
</evidence>
<dbReference type="PROSITE" id="PS50110">
    <property type="entry name" value="RESPONSE_REGULATORY"/>
    <property type="match status" value="1"/>
</dbReference>
<dbReference type="PANTHER" id="PTHR45339:SF1">
    <property type="entry name" value="HYBRID SIGNAL TRANSDUCTION HISTIDINE KINASE J"/>
    <property type="match status" value="1"/>
</dbReference>
<evidence type="ECO:0000256" key="2">
    <source>
        <dbReference type="ARBA" id="ARBA00022475"/>
    </source>
</evidence>
<dbReference type="Gene3D" id="3.40.50.2300">
    <property type="match status" value="1"/>
</dbReference>
<gene>
    <name evidence="13" type="ORF">C1S70_10795</name>
</gene>
<feature type="modified residue" description="4-aspartylphosphate" evidence="10">
    <location>
        <position position="48"/>
    </location>
</feature>
<dbReference type="EMBL" id="POWG01000009">
    <property type="protein sequence ID" value="PNQ98952.1"/>
    <property type="molecule type" value="Genomic_DNA"/>
</dbReference>
<name>A0A2K1G2D9_9PROT</name>
<proteinExistence type="predicted"/>
<dbReference type="InterPro" id="IPR011006">
    <property type="entry name" value="CheY-like_superfamily"/>
</dbReference>
<dbReference type="SUPFAM" id="SSF52172">
    <property type="entry name" value="CheY-like"/>
    <property type="match status" value="1"/>
</dbReference>
<evidence type="ECO:0000256" key="10">
    <source>
        <dbReference type="PROSITE-ProRule" id="PRU00169"/>
    </source>
</evidence>
<keyword evidence="2" id="KW-1003">Cell membrane</keyword>
<feature type="domain" description="Response regulatory" evidence="12">
    <location>
        <begin position="1"/>
        <end position="115"/>
    </location>
</feature>
<dbReference type="SMART" id="SM00448">
    <property type="entry name" value="REC"/>
    <property type="match status" value="1"/>
</dbReference>
<dbReference type="InterPro" id="IPR008207">
    <property type="entry name" value="Sig_transdc_His_kin_Hpt_dom"/>
</dbReference>
<reference evidence="13 14" key="1">
    <citation type="submission" date="2018-01" db="EMBL/GenBank/DDBJ databases">
        <title>Whole genome sequence of Azospirillum brasilense REC3 isolated from strawberry roots.</title>
        <authorList>
            <person name="Fontana C.A."/>
            <person name="Salazar S.M."/>
            <person name="Bassi D."/>
            <person name="Puglisi E."/>
            <person name="Lovaisa N.C."/>
            <person name="Toffoli L.M."/>
            <person name="Pedraza R."/>
            <person name="Cocconcelli P.S."/>
        </authorList>
    </citation>
    <scope>NUCLEOTIDE SEQUENCE [LARGE SCALE GENOMIC DNA]</scope>
    <source>
        <strain evidence="13 14">REC3</strain>
    </source>
</reference>
<keyword evidence="4" id="KW-0812">Transmembrane</keyword>
<dbReference type="Pfam" id="PF01627">
    <property type="entry name" value="Hpt"/>
    <property type="match status" value="1"/>
</dbReference>
<organism evidence="13 14">
    <name type="scientific">Azospirillum argentinense</name>
    <dbReference type="NCBI Taxonomy" id="2970906"/>
    <lineage>
        <taxon>Bacteria</taxon>
        <taxon>Pseudomonadati</taxon>
        <taxon>Pseudomonadota</taxon>
        <taxon>Alphaproteobacteria</taxon>
        <taxon>Rhodospirillales</taxon>
        <taxon>Azospirillaceae</taxon>
        <taxon>Azospirillum</taxon>
    </lineage>
</organism>
<comment type="subcellular location">
    <subcellularLocation>
        <location evidence="1">Cell membrane</location>
        <topology evidence="1">Multi-pass membrane protein</topology>
    </subcellularLocation>
</comment>
<dbReference type="GO" id="GO:0004672">
    <property type="term" value="F:protein kinase activity"/>
    <property type="evidence" value="ECO:0007669"/>
    <property type="project" value="UniProtKB-ARBA"/>
</dbReference>
<dbReference type="InterPro" id="IPR001789">
    <property type="entry name" value="Sig_transdc_resp-reg_receiver"/>
</dbReference>
<keyword evidence="7" id="KW-1133">Transmembrane helix</keyword>
<accession>A0A2K1G2D9</accession>
<protein>
    <recommendedName>
        <fullName evidence="12">Response regulatory domain-containing protein</fullName>
    </recommendedName>
</protein>
<evidence type="ECO:0000256" key="4">
    <source>
        <dbReference type="ARBA" id="ARBA00022692"/>
    </source>
</evidence>
<dbReference type="Proteomes" id="UP000236268">
    <property type="component" value="Unassembled WGS sequence"/>
</dbReference>
<sequence length="370" mass="37917">MEDNGISQEVAREILERAGARVTLAGNGYEAIACVEEANPPFDLVLMDVQMPEMDGFEATRRLRARPAGQGLPIIAMTASALPSDRQRCLDGGMDDHIAKPIDVDQLFSVVTRWLGQPAGGLGAGGLGVGGLGAGAPILPKPMPSAARAALPSELPGIDVKDALHRLDGDVGLFRKFVTDFARTYDGVADGIAVALASGDLPRAKALGHELKSLAGNIGARTLSAAADAVQIAAFRGDGAAAAAQLPVLRAELEAVLDSAARLTVAPGRAHGSVPGGGSGGASGGVGGGGEPAMDIQTLEPMLDRFARLLRDSNFAAAEEFAVLAPPLADWIDPVSMKALSSAVDGLDFTKAQGILRRIMLDLGLSLPAD</sequence>
<evidence type="ECO:0000256" key="9">
    <source>
        <dbReference type="ARBA" id="ARBA00023136"/>
    </source>
</evidence>